<protein>
    <submittedName>
        <fullName evidence="2">Uncharacterized protein</fullName>
    </submittedName>
</protein>
<evidence type="ECO:0000256" key="1">
    <source>
        <dbReference type="SAM" id="SignalP"/>
    </source>
</evidence>
<proteinExistence type="predicted"/>
<organism evidence="2 3">
    <name type="scientific">Bradyrhizobium daqingense</name>
    <dbReference type="NCBI Taxonomy" id="993502"/>
    <lineage>
        <taxon>Bacteria</taxon>
        <taxon>Pseudomonadati</taxon>
        <taxon>Pseudomonadota</taxon>
        <taxon>Alphaproteobacteria</taxon>
        <taxon>Hyphomicrobiales</taxon>
        <taxon>Nitrobacteraceae</taxon>
        <taxon>Bradyrhizobium</taxon>
    </lineage>
</organism>
<feature type="chain" id="PRO_5022096488" evidence="1">
    <location>
        <begin position="26"/>
        <end position="188"/>
    </location>
</feature>
<accession>A0A562LPW6</accession>
<reference evidence="2 3" key="1">
    <citation type="journal article" date="2015" name="Stand. Genomic Sci.">
        <title>Genomic Encyclopedia of Bacterial and Archaeal Type Strains, Phase III: the genomes of soil and plant-associated and newly described type strains.</title>
        <authorList>
            <person name="Whitman W.B."/>
            <person name="Woyke T."/>
            <person name="Klenk H.P."/>
            <person name="Zhou Y."/>
            <person name="Lilburn T.G."/>
            <person name="Beck B.J."/>
            <person name="De Vos P."/>
            <person name="Vandamme P."/>
            <person name="Eisen J.A."/>
            <person name="Garrity G."/>
            <person name="Hugenholtz P."/>
            <person name="Kyrpides N.C."/>
        </authorList>
    </citation>
    <scope>NUCLEOTIDE SEQUENCE [LARGE SCALE GENOMIC DNA]</scope>
    <source>
        <strain evidence="2 3">CGMCC 1.10947</strain>
    </source>
</reference>
<dbReference type="AlphaFoldDB" id="A0A562LPW6"/>
<evidence type="ECO:0000313" key="3">
    <source>
        <dbReference type="Proteomes" id="UP000317176"/>
    </source>
</evidence>
<dbReference type="EMBL" id="VLKL01000002">
    <property type="protein sequence ID" value="TWI09657.1"/>
    <property type="molecule type" value="Genomic_DNA"/>
</dbReference>
<keyword evidence="1" id="KW-0732">Signal</keyword>
<name>A0A562LPW6_9BRAD</name>
<evidence type="ECO:0000313" key="2">
    <source>
        <dbReference type="EMBL" id="TWI09657.1"/>
    </source>
</evidence>
<comment type="caution">
    <text evidence="2">The sequence shown here is derived from an EMBL/GenBank/DDBJ whole genome shotgun (WGS) entry which is preliminary data.</text>
</comment>
<feature type="signal peptide" evidence="1">
    <location>
        <begin position="1"/>
        <end position="25"/>
    </location>
</feature>
<gene>
    <name evidence="2" type="ORF">IQ17_00734</name>
</gene>
<dbReference type="Proteomes" id="UP000317176">
    <property type="component" value="Unassembled WGS sequence"/>
</dbReference>
<keyword evidence="3" id="KW-1185">Reference proteome</keyword>
<sequence length="188" mass="19928">MTRRMALAAGLAASLLLLGFQSANAQAPGTTSVTIRNPDPAKWAGSSNIFGRSTGEFVCRPLACSDAAKVTATISRSPTRSPDPQALAKLASQIPESVERANQVAAAKGRKLDRLSSGTTTLRGYPAIVQELRVIGEKGPAYLSKATMFVKSAVVSISSFSPSHELARRNRDLFIKAMEVTDTPLPRS</sequence>